<evidence type="ECO:0000256" key="2">
    <source>
        <dbReference type="SAM" id="Phobius"/>
    </source>
</evidence>
<evidence type="ECO:0000313" key="3">
    <source>
        <dbReference type="EMBL" id="RSH78078.1"/>
    </source>
</evidence>
<sequence>MDPYRYRRSVYHYRRPFGIFRRFIWFGLGATAASLWIKHHHDDREGGRRCGRPSLPPPQHPSEYGHQPPYRYDWPHHRAGFQTIPPPPPVPVDFTTEVSPEVAAAAAAAAASQPAPAQPSPAQPMPQAQPSERERERERWSHEWGKWRARAERRWKEREEAAQAAAAAAEAAHKASLPVPPTIPTPTQPAVPSVATPPTPPTPFTPPAPVSPAEARVDAEAEMARIRASAEAIWAERSRDAKEMSALAEERARVYAAEKLERLSAALDRIRESLSDDGRQRPPPPRTTRSAWSRWQHVV</sequence>
<feature type="transmembrane region" description="Helical" evidence="2">
    <location>
        <begin position="20"/>
        <end position="37"/>
    </location>
</feature>
<dbReference type="Proteomes" id="UP000279236">
    <property type="component" value="Unassembled WGS sequence"/>
</dbReference>
<organism evidence="3 4">
    <name type="scientific">Apiotrichum porosum</name>
    <dbReference type="NCBI Taxonomy" id="105984"/>
    <lineage>
        <taxon>Eukaryota</taxon>
        <taxon>Fungi</taxon>
        <taxon>Dikarya</taxon>
        <taxon>Basidiomycota</taxon>
        <taxon>Agaricomycotina</taxon>
        <taxon>Tremellomycetes</taxon>
        <taxon>Trichosporonales</taxon>
        <taxon>Trichosporonaceae</taxon>
        <taxon>Apiotrichum</taxon>
    </lineage>
</organism>
<accession>A0A427XGU5</accession>
<dbReference type="AlphaFoldDB" id="A0A427XGU5"/>
<dbReference type="EMBL" id="RSCE01000013">
    <property type="protein sequence ID" value="RSH78078.1"/>
    <property type="molecule type" value="Genomic_DNA"/>
</dbReference>
<dbReference type="OrthoDB" id="2960209at2759"/>
<proteinExistence type="predicted"/>
<dbReference type="RefSeq" id="XP_028473225.1">
    <property type="nucleotide sequence ID" value="XM_028618269.1"/>
</dbReference>
<feature type="region of interest" description="Disordered" evidence="1">
    <location>
        <begin position="43"/>
        <end position="217"/>
    </location>
</feature>
<dbReference type="GeneID" id="39587077"/>
<feature type="compositionally biased region" description="Pro residues" evidence="1">
    <location>
        <begin position="178"/>
        <end position="210"/>
    </location>
</feature>
<gene>
    <name evidence="3" type="ORF">EHS24_002534</name>
</gene>
<keyword evidence="4" id="KW-1185">Reference proteome</keyword>
<evidence type="ECO:0000313" key="4">
    <source>
        <dbReference type="Proteomes" id="UP000279236"/>
    </source>
</evidence>
<feature type="region of interest" description="Disordered" evidence="1">
    <location>
        <begin position="272"/>
        <end position="299"/>
    </location>
</feature>
<name>A0A427XGU5_9TREE</name>
<protein>
    <submittedName>
        <fullName evidence="3">Uncharacterized protein</fullName>
    </submittedName>
</protein>
<keyword evidence="2" id="KW-0472">Membrane</keyword>
<evidence type="ECO:0000256" key="1">
    <source>
        <dbReference type="SAM" id="MobiDB-lite"/>
    </source>
</evidence>
<reference evidence="3 4" key="1">
    <citation type="submission" date="2018-11" db="EMBL/GenBank/DDBJ databases">
        <title>Genome sequence of Apiotrichum porosum DSM 27194.</title>
        <authorList>
            <person name="Aliyu H."/>
            <person name="Gorte O."/>
            <person name="Ochsenreither K."/>
        </authorList>
    </citation>
    <scope>NUCLEOTIDE SEQUENCE [LARGE SCALE GENOMIC DNA]</scope>
    <source>
        <strain evidence="3 4">DSM 27194</strain>
    </source>
</reference>
<feature type="compositionally biased region" description="Low complexity" evidence="1">
    <location>
        <begin position="103"/>
        <end position="115"/>
    </location>
</feature>
<keyword evidence="2" id="KW-0812">Transmembrane</keyword>
<comment type="caution">
    <text evidence="3">The sequence shown here is derived from an EMBL/GenBank/DDBJ whole genome shotgun (WGS) entry which is preliminary data.</text>
</comment>
<feature type="compositionally biased region" description="Basic and acidic residues" evidence="1">
    <location>
        <begin position="131"/>
        <end position="161"/>
    </location>
</feature>
<keyword evidence="2" id="KW-1133">Transmembrane helix</keyword>